<dbReference type="InterPro" id="IPR058912">
    <property type="entry name" value="HTH_animal"/>
</dbReference>
<evidence type="ECO:0000313" key="2">
    <source>
        <dbReference type="EMBL" id="OCT82679.1"/>
    </source>
</evidence>
<name>A0A974CZB3_XENLA</name>
<dbReference type="PANTHER" id="PTHR21301">
    <property type="entry name" value="REVERSE TRANSCRIPTASE"/>
    <property type="match status" value="1"/>
</dbReference>
<dbReference type="OMA" id="DIIRWHR"/>
<organism evidence="2 3">
    <name type="scientific">Xenopus laevis</name>
    <name type="common">African clawed frog</name>
    <dbReference type="NCBI Taxonomy" id="8355"/>
    <lineage>
        <taxon>Eukaryota</taxon>
        <taxon>Metazoa</taxon>
        <taxon>Chordata</taxon>
        <taxon>Craniata</taxon>
        <taxon>Vertebrata</taxon>
        <taxon>Euteleostomi</taxon>
        <taxon>Amphibia</taxon>
        <taxon>Batrachia</taxon>
        <taxon>Anura</taxon>
        <taxon>Pipoidea</taxon>
        <taxon>Pipidae</taxon>
        <taxon>Xenopodinae</taxon>
        <taxon>Xenopus</taxon>
        <taxon>Xenopus</taxon>
    </lineage>
</organism>
<sequence>MGAKCAPSYANLYFGEWERHIFTSEDYDMYLCDIIRWHRYIDDIMLIWQVPEYLLKEFMSKLNTNNFNLSFTMNYDSSKLDFLHIEIKKDSWGLVSTNLFRKQTASNSLLHAKSMHPSKCFEGIPRGQYVRLRRICSLDEDFKQEAYKLYQRFKTQGYKTRSLHKAYQWALAQNREDLLYSCKKLRNYKEGSSHQGQTRLILTYNDNDRDIRSIIHKHWDILSKDSALSNLVPPRPLFMYKRNTSIGDMLTQSHFQKHTRKTCCRTPGSFRCGSCEQCRFIKLSNTFPPCHGEL</sequence>
<protein>
    <recommendedName>
        <fullName evidence="1">Helix-turn-helix domain-containing protein</fullName>
    </recommendedName>
</protein>
<dbReference type="PANTHER" id="PTHR21301:SF12">
    <property type="match status" value="1"/>
</dbReference>
<evidence type="ECO:0000259" key="1">
    <source>
        <dbReference type="Pfam" id="PF26215"/>
    </source>
</evidence>
<dbReference type="AlphaFoldDB" id="A0A974CZB3"/>
<evidence type="ECO:0000313" key="3">
    <source>
        <dbReference type="Proteomes" id="UP000694892"/>
    </source>
</evidence>
<reference evidence="3" key="1">
    <citation type="journal article" date="2016" name="Nature">
        <title>Genome evolution in the allotetraploid frog Xenopus laevis.</title>
        <authorList>
            <person name="Session A.M."/>
            <person name="Uno Y."/>
            <person name="Kwon T."/>
            <person name="Chapman J.A."/>
            <person name="Toyoda A."/>
            <person name="Takahashi S."/>
            <person name="Fukui A."/>
            <person name="Hikosaka A."/>
            <person name="Suzuki A."/>
            <person name="Kondo M."/>
            <person name="van Heeringen S.J."/>
            <person name="Quigley I."/>
            <person name="Heinz S."/>
            <person name="Ogino H."/>
            <person name="Ochi H."/>
            <person name="Hellsten U."/>
            <person name="Lyons J.B."/>
            <person name="Simakov O."/>
            <person name="Putnam N."/>
            <person name="Stites J."/>
            <person name="Kuroki Y."/>
            <person name="Tanaka T."/>
            <person name="Michiue T."/>
            <person name="Watanabe M."/>
            <person name="Bogdanovic O."/>
            <person name="Lister R."/>
            <person name="Georgiou G."/>
            <person name="Paranjpe S.S."/>
            <person name="van Kruijsbergen I."/>
            <person name="Shu S."/>
            <person name="Carlson J."/>
            <person name="Kinoshita T."/>
            <person name="Ohta Y."/>
            <person name="Mawaribuchi S."/>
            <person name="Jenkins J."/>
            <person name="Grimwood J."/>
            <person name="Schmutz J."/>
            <person name="Mitros T."/>
            <person name="Mozaffari S.V."/>
            <person name="Suzuki Y."/>
            <person name="Haramoto Y."/>
            <person name="Yamamoto T.S."/>
            <person name="Takagi C."/>
            <person name="Heald R."/>
            <person name="Miller K."/>
            <person name="Haudenschild C."/>
            <person name="Kitzman J."/>
            <person name="Nakayama T."/>
            <person name="Izutsu Y."/>
            <person name="Robert J."/>
            <person name="Fortriede J."/>
            <person name="Burns K."/>
            <person name="Lotay V."/>
            <person name="Karimi K."/>
            <person name="Yasuoka Y."/>
            <person name="Dichmann D.S."/>
            <person name="Flajnik M.F."/>
            <person name="Houston D.W."/>
            <person name="Shendure J."/>
            <person name="DuPasquier L."/>
            <person name="Vize P.D."/>
            <person name="Zorn A.M."/>
            <person name="Ito M."/>
            <person name="Marcotte E.M."/>
            <person name="Wallingford J.B."/>
            <person name="Ito Y."/>
            <person name="Asashima M."/>
            <person name="Ueno N."/>
            <person name="Matsuda Y."/>
            <person name="Veenstra G.J."/>
            <person name="Fujiyama A."/>
            <person name="Harland R.M."/>
            <person name="Taira M."/>
            <person name="Rokhsar D.S."/>
        </authorList>
    </citation>
    <scope>NUCLEOTIDE SEQUENCE [LARGE SCALE GENOMIC DNA]</scope>
    <source>
        <strain evidence="3">J</strain>
    </source>
</reference>
<dbReference type="EMBL" id="CM004473">
    <property type="protein sequence ID" value="OCT82679.1"/>
    <property type="molecule type" value="Genomic_DNA"/>
</dbReference>
<accession>A0A974CZB3</accession>
<feature type="domain" description="Helix-turn-helix" evidence="1">
    <location>
        <begin position="109"/>
        <end position="164"/>
    </location>
</feature>
<dbReference type="Pfam" id="PF26215">
    <property type="entry name" value="HTH_animal"/>
    <property type="match status" value="1"/>
</dbReference>
<dbReference type="Proteomes" id="UP000694892">
    <property type="component" value="Chromosome 4S"/>
</dbReference>
<gene>
    <name evidence="2" type="ORF">XELAEV_18025209mg</name>
</gene>
<proteinExistence type="predicted"/>